<feature type="coiled-coil region" evidence="1">
    <location>
        <begin position="16"/>
        <end position="47"/>
    </location>
</feature>
<feature type="compositionally biased region" description="Polar residues" evidence="2">
    <location>
        <begin position="203"/>
        <end position="229"/>
    </location>
</feature>
<sequence>MLELRRKFDKLDMSYQEQIEKAQERHEQEMEHLNEEYERRLGQVEASWQQQLSTTRTTLELVKEQMRRDSYDQVQHLKTQHQRELEEQWSRLIQERDDALAELEQRHRSTIEQLRTEIEIRSKKSHSEAELKERVKQLEQDLQARNMLIANLQSSLQTSSATSSQPQQQQRAADKRKRTSSERQRTSSERQRTSSTSEAQGPGASQEQQKVSRSTSSPQMVAGPSQNDHSTAEPDHSGNPAQSKPPRRKRNRNRNRQ</sequence>
<reference evidence="4" key="1">
    <citation type="submission" date="2025-08" db="UniProtKB">
        <authorList>
            <consortium name="RefSeq"/>
        </authorList>
    </citation>
    <scope>IDENTIFICATION</scope>
</reference>
<proteinExistence type="predicted"/>
<feature type="compositionally biased region" description="Low complexity" evidence="2">
    <location>
        <begin position="155"/>
        <end position="170"/>
    </location>
</feature>
<name>A0A1S3DW76_DIACI</name>
<keyword evidence="1" id="KW-0175">Coiled coil</keyword>
<dbReference type="GeneID" id="103524883"/>
<gene>
    <name evidence="4" type="primary">LOC103524883</name>
</gene>
<evidence type="ECO:0000313" key="4">
    <source>
        <dbReference type="RefSeq" id="XP_008488147.1"/>
    </source>
</evidence>
<feature type="region of interest" description="Disordered" evidence="2">
    <location>
        <begin position="155"/>
        <end position="257"/>
    </location>
</feature>
<feature type="compositionally biased region" description="Basic residues" evidence="2">
    <location>
        <begin position="245"/>
        <end position="257"/>
    </location>
</feature>
<dbReference type="STRING" id="121845.A0A1S3DW76"/>
<evidence type="ECO:0000256" key="2">
    <source>
        <dbReference type="SAM" id="MobiDB-lite"/>
    </source>
</evidence>
<dbReference type="PaxDb" id="121845-A0A1S3DW76"/>
<feature type="coiled-coil region" evidence="1">
    <location>
        <begin position="82"/>
        <end position="155"/>
    </location>
</feature>
<evidence type="ECO:0000313" key="3">
    <source>
        <dbReference type="Proteomes" id="UP000079169"/>
    </source>
</evidence>
<accession>A0A1S3DW76</accession>
<feature type="compositionally biased region" description="Basic and acidic residues" evidence="2">
    <location>
        <begin position="179"/>
        <end position="192"/>
    </location>
</feature>
<evidence type="ECO:0000256" key="1">
    <source>
        <dbReference type="SAM" id="Coils"/>
    </source>
</evidence>
<organism evidence="3 4">
    <name type="scientific">Diaphorina citri</name>
    <name type="common">Asian citrus psyllid</name>
    <dbReference type="NCBI Taxonomy" id="121845"/>
    <lineage>
        <taxon>Eukaryota</taxon>
        <taxon>Metazoa</taxon>
        <taxon>Ecdysozoa</taxon>
        <taxon>Arthropoda</taxon>
        <taxon>Hexapoda</taxon>
        <taxon>Insecta</taxon>
        <taxon>Pterygota</taxon>
        <taxon>Neoptera</taxon>
        <taxon>Paraneoptera</taxon>
        <taxon>Hemiptera</taxon>
        <taxon>Sternorrhyncha</taxon>
        <taxon>Psylloidea</taxon>
        <taxon>Psyllidae</taxon>
        <taxon>Diaphorininae</taxon>
        <taxon>Diaphorina</taxon>
    </lineage>
</organism>
<dbReference type="KEGG" id="dci:103524883"/>
<protein>
    <submittedName>
        <fullName evidence="4">Nuclear transcription factor Y subunit beta-like</fullName>
    </submittedName>
</protein>
<dbReference type="RefSeq" id="XP_008488147.1">
    <property type="nucleotide sequence ID" value="XM_008489925.3"/>
</dbReference>
<dbReference type="Proteomes" id="UP000079169">
    <property type="component" value="Unplaced"/>
</dbReference>
<dbReference type="AlphaFoldDB" id="A0A1S3DW76"/>
<keyword evidence="3" id="KW-1185">Reference proteome</keyword>